<comment type="similarity">
    <text evidence="1">Belongs to the peptidase C48 family.</text>
</comment>
<evidence type="ECO:0000256" key="6">
    <source>
        <dbReference type="ARBA" id="ARBA00057729"/>
    </source>
</evidence>
<keyword evidence="5" id="KW-0788">Thiol protease</keyword>
<dbReference type="InterPro" id="IPR038765">
    <property type="entry name" value="Papain-like_cys_pep_sf"/>
</dbReference>
<protein>
    <recommendedName>
        <fullName evidence="8">Ubiquitin-like protease family profile domain-containing protein</fullName>
    </recommendedName>
</protein>
<feature type="region of interest" description="Disordered" evidence="7">
    <location>
        <begin position="1085"/>
        <end position="1106"/>
    </location>
</feature>
<dbReference type="Pfam" id="PF25352">
    <property type="entry name" value="PH_ULP"/>
    <property type="match status" value="2"/>
</dbReference>
<evidence type="ECO:0000259" key="8">
    <source>
        <dbReference type="PROSITE" id="PS50600"/>
    </source>
</evidence>
<feature type="compositionally biased region" description="Polar residues" evidence="7">
    <location>
        <begin position="66"/>
        <end position="75"/>
    </location>
</feature>
<gene>
    <name evidence="9" type="ORF">F2Q68_00028934</name>
</gene>
<dbReference type="PROSITE" id="PS50600">
    <property type="entry name" value="ULP_PROTEASE"/>
    <property type="match status" value="2"/>
</dbReference>
<feature type="region of interest" description="Disordered" evidence="7">
    <location>
        <begin position="485"/>
        <end position="506"/>
    </location>
</feature>
<dbReference type="Pfam" id="PF02902">
    <property type="entry name" value="Peptidase_C48"/>
    <property type="match status" value="2"/>
</dbReference>
<keyword evidence="3" id="KW-0833">Ubl conjugation pathway</keyword>
<dbReference type="FunFam" id="3.30.310.130:FF:000006">
    <property type="entry name" value="Probable ubiquitin-like-specific protease 2B"/>
    <property type="match status" value="2"/>
</dbReference>
<dbReference type="InterPro" id="IPR057375">
    <property type="entry name" value="ULP2A/B_PH"/>
</dbReference>
<dbReference type="InterPro" id="IPR003653">
    <property type="entry name" value="Peptidase_C48_C"/>
</dbReference>
<dbReference type="Proteomes" id="UP000712281">
    <property type="component" value="Unassembled WGS sequence"/>
</dbReference>
<feature type="domain" description="Ubiquitin-like protease family profile" evidence="8">
    <location>
        <begin position="829"/>
        <end position="1033"/>
    </location>
</feature>
<evidence type="ECO:0000256" key="7">
    <source>
        <dbReference type="SAM" id="MobiDB-lite"/>
    </source>
</evidence>
<feature type="domain" description="Ubiquitin-like protease family profile" evidence="8">
    <location>
        <begin position="242"/>
        <end position="433"/>
    </location>
</feature>
<proteinExistence type="inferred from homology"/>
<comment type="function">
    <text evidence="6">Protease that catalyzes two essential functions in the SUMO pathway: processing of full-length SUMOs to their mature forms and deconjugation of SUMO from targeted proteins.</text>
</comment>
<dbReference type="SUPFAM" id="SSF54001">
    <property type="entry name" value="Cysteine proteinases"/>
    <property type="match status" value="2"/>
</dbReference>
<evidence type="ECO:0000256" key="4">
    <source>
        <dbReference type="ARBA" id="ARBA00022801"/>
    </source>
</evidence>
<reference evidence="9" key="1">
    <citation type="submission" date="2019-12" db="EMBL/GenBank/DDBJ databases">
        <title>Genome sequencing and annotation of Brassica cretica.</title>
        <authorList>
            <person name="Studholme D.J."/>
            <person name="Sarris P.F."/>
        </authorList>
    </citation>
    <scope>NUCLEOTIDE SEQUENCE</scope>
    <source>
        <strain evidence="9">PFS-001/15</strain>
        <tissue evidence="9">Leaf</tissue>
    </source>
</reference>
<dbReference type="GO" id="GO:0006508">
    <property type="term" value="P:proteolysis"/>
    <property type="evidence" value="ECO:0007669"/>
    <property type="project" value="UniProtKB-KW"/>
</dbReference>
<evidence type="ECO:0000256" key="3">
    <source>
        <dbReference type="ARBA" id="ARBA00022786"/>
    </source>
</evidence>
<keyword evidence="2" id="KW-0645">Protease</keyword>
<dbReference type="Gene3D" id="1.10.418.20">
    <property type="match status" value="2"/>
</dbReference>
<evidence type="ECO:0000313" key="10">
    <source>
        <dbReference type="Proteomes" id="UP000712281"/>
    </source>
</evidence>
<dbReference type="PANTHER" id="PTHR47764:SF10">
    <property type="entry name" value="UBIQUITIN-LIKE-SPECIFIC PROTEASE 2A-RELATED"/>
    <property type="match status" value="1"/>
</dbReference>
<accession>A0A8S9G4Z5</accession>
<evidence type="ECO:0000256" key="2">
    <source>
        <dbReference type="ARBA" id="ARBA00022670"/>
    </source>
</evidence>
<evidence type="ECO:0000256" key="1">
    <source>
        <dbReference type="ARBA" id="ARBA00005234"/>
    </source>
</evidence>
<sequence>MFEIEQITIRHTTKRNQFRTGMYICPMNFFDCDLIDVASDDSRGKIGINSSSSSSLSENDDASNGEEATSVTSVSREVDSENPQVLIIPDVIIYGEIYCTNSKLTFSRNCMTVESSSVNATKGTFSCQWAIEDIVRIESQWCSEVETAFVNVLLKSRDPIRVDNAKEISGIDLLKFSVYDAKWPKEVETIKLLDSRYKDIWFDTITEREERACSGHNLETSLTNLAGSFEDLVYPQGEPDAVVVRKQDIELLKPRRFINDTIIDFYIKYLKSRIRPEERGRFHFFNCFFFRKLANLDKGSPSSFGGREAYQRVQKWTKNVELFEKDYIFIPINFSFHWSLIIICHPGELVSSSVENPSRVPCILHLDSIKGSHKGGLVNIFPSYLREEWKARQGNTTIDLSRASNMQLLSLELPQQENSFDCGLFLLHYLELFVAQAPAKFNPSLITRSGNFLTRKWFPAKEASLKRGYILELLYNLHKGHDPSVLPANSKSKPPHCRVSNENDEENESKNVTEICKWRKPFDGSSAIVTYIPQTETCSADQILSKEVFYTRGYDLPEASKRRKSFMSPIVEVQESGEKEEIHLPMDTEESICQEMGTLRKEECMLYIEDTDDEDAVVEYVPDSQDSCEAEMKEEEDDNELFLFTGASKNIHKSREIKSASAWIEKGDSENPQVLIIPDVIIYGEIYCTNSKLTFSRNCVSVESSSVNATKGTFSCQWTIEDIVRIESQWCSEVETALVNVLLKSRDGVDNAREITGIDLLKFSVYDAKWSKEVETIKLLDSRYKNIWFDTITESEEKACSGHNLETSLNNLAGSFEDLVYPQGEPDAVVVRKQDIELLKPRRFINDTIIDFYIKYLKSRIRPEERGRFHFFNCFFFRKLANLDKGSPSSFGGREAYQRVQKWTKNVELFEKDYIFIPINFSFHWSLIIICHPGELVSSTVENPSRVPCILHLDSIKGSHKGGLVNIFPSMSDLLKCQSCDHSYLHEEWKARQGNTTIDLSRASNMQLLSLELPQQENSFDCGLFLLHYLELFVAQAPAKFNPSLITRSGNFLTRKWFPAKEASLKRGYILELLYNLHKGHDPSILPADSKSKPPHCRVSNENDEENESKNVTEICKWRKPFDGSSAIVTYIPQTETCSADQILSKEVFYTRGYDLPEASKRRKSFMSPIVEVQESGEKEEINLPMDTEESICQEMETLRKEECMLYIEDTDDEDAVVEYVPDSQDSCEAEMKEEEDDNELFLFTGASKNIHKSREIKSASAWIEKGVHKSKSRGLAARSCCNNILLVLSDDEGSSAASDELHNKENFSSSRCNVMAKKPKTREEETEEEEINTKTDMDSDMIQRIYTCFKLMDAFHSFNCSIRNQESGIRNQESGIRIDSLQEYEYSVEVNVCSYNE</sequence>
<feature type="region of interest" description="Disordered" evidence="7">
    <location>
        <begin position="48"/>
        <end position="76"/>
    </location>
</feature>
<dbReference type="EMBL" id="QGKW02002005">
    <property type="protein sequence ID" value="KAF2540329.1"/>
    <property type="molecule type" value="Genomic_DNA"/>
</dbReference>
<organism evidence="9 10">
    <name type="scientific">Brassica cretica</name>
    <name type="common">Mustard</name>
    <dbReference type="NCBI Taxonomy" id="69181"/>
    <lineage>
        <taxon>Eukaryota</taxon>
        <taxon>Viridiplantae</taxon>
        <taxon>Streptophyta</taxon>
        <taxon>Embryophyta</taxon>
        <taxon>Tracheophyta</taxon>
        <taxon>Spermatophyta</taxon>
        <taxon>Magnoliopsida</taxon>
        <taxon>eudicotyledons</taxon>
        <taxon>Gunneridae</taxon>
        <taxon>Pentapetalae</taxon>
        <taxon>rosids</taxon>
        <taxon>malvids</taxon>
        <taxon>Brassicales</taxon>
        <taxon>Brassicaceae</taxon>
        <taxon>Brassiceae</taxon>
        <taxon>Brassica</taxon>
    </lineage>
</organism>
<keyword evidence="4" id="KW-0378">Hydrolase</keyword>
<name>A0A8S9G4Z5_BRACR</name>
<evidence type="ECO:0000313" key="9">
    <source>
        <dbReference type="EMBL" id="KAF2540329.1"/>
    </source>
</evidence>
<comment type="caution">
    <text evidence="9">The sequence shown here is derived from an EMBL/GenBank/DDBJ whole genome shotgun (WGS) entry which is preliminary data.</text>
</comment>
<evidence type="ECO:0000256" key="5">
    <source>
        <dbReference type="ARBA" id="ARBA00022807"/>
    </source>
</evidence>
<dbReference type="GO" id="GO:0008234">
    <property type="term" value="F:cysteine-type peptidase activity"/>
    <property type="evidence" value="ECO:0007669"/>
    <property type="project" value="UniProtKB-KW"/>
</dbReference>
<dbReference type="PANTHER" id="PTHR47764">
    <property type="entry name" value="UBIQUITIN-LIKE-SPECIFIC PROTEASE 2B-RELATED"/>
    <property type="match status" value="1"/>
</dbReference>
<dbReference type="Gene3D" id="3.30.310.130">
    <property type="entry name" value="Ubiquitin-related"/>
    <property type="match status" value="2"/>
</dbReference>
<feature type="region of interest" description="Disordered" evidence="7">
    <location>
        <begin position="1315"/>
        <end position="1334"/>
    </location>
</feature>